<dbReference type="AlphaFoldDB" id="A0A2M9BS04"/>
<evidence type="ECO:0000313" key="2">
    <source>
        <dbReference type="Proteomes" id="UP000228535"/>
    </source>
</evidence>
<accession>A0A2M9BS04</accession>
<gene>
    <name evidence="1" type="ORF">CLV45_2171</name>
</gene>
<evidence type="ECO:0000313" key="1">
    <source>
        <dbReference type="EMBL" id="PJJ60740.1"/>
    </source>
</evidence>
<dbReference type="RefSeq" id="WP_100336372.1">
    <property type="nucleotide sequence ID" value="NZ_PGFA01000001.1"/>
</dbReference>
<protein>
    <recommendedName>
        <fullName evidence="3">Lipoprotein</fullName>
    </recommendedName>
</protein>
<organism evidence="1 2">
    <name type="scientific">Hymenobacter chitinivorans DSM 11115</name>
    <dbReference type="NCBI Taxonomy" id="1121954"/>
    <lineage>
        <taxon>Bacteria</taxon>
        <taxon>Pseudomonadati</taxon>
        <taxon>Bacteroidota</taxon>
        <taxon>Cytophagia</taxon>
        <taxon>Cytophagales</taxon>
        <taxon>Hymenobacteraceae</taxon>
        <taxon>Hymenobacter</taxon>
    </lineage>
</organism>
<name>A0A2M9BS04_9BACT</name>
<keyword evidence="2" id="KW-1185">Reference proteome</keyword>
<sequence length="247" mass="26714">MKNRFIQLATAGLLALGVTSCAEKQSSVADLTVAGASNATEKAGEIISVAQAVEWTHRFQKENSQKTWAVLFENKIYKQLLAQKGCQGLRIYNAINADDKNAFVLVGVDEAGDMTANGEVADIGTPSPPGPYASPLISGPAEHLEPFPESAGSIIPLDLAAKMTHRYQQTYPNGQWAGYYSAYVYNNLMEQPGCLGIRLYNGIKEDKSECYVLVGVNEKGNDMTDGLIYDLSAPCPPTCRVESPLMQ</sequence>
<dbReference type="Proteomes" id="UP000228535">
    <property type="component" value="Unassembled WGS sequence"/>
</dbReference>
<reference evidence="1 2" key="1">
    <citation type="submission" date="2017-11" db="EMBL/GenBank/DDBJ databases">
        <title>Genomic Encyclopedia of Archaeal and Bacterial Type Strains, Phase II (KMG-II): From Individual Species to Whole Genera.</title>
        <authorList>
            <person name="Goeker M."/>
        </authorList>
    </citation>
    <scope>NUCLEOTIDE SEQUENCE [LARGE SCALE GENOMIC DNA]</scope>
    <source>
        <strain evidence="1 2">DSM 11115</strain>
    </source>
</reference>
<dbReference type="EMBL" id="PGFA01000001">
    <property type="protein sequence ID" value="PJJ60740.1"/>
    <property type="molecule type" value="Genomic_DNA"/>
</dbReference>
<dbReference type="PROSITE" id="PS51257">
    <property type="entry name" value="PROKAR_LIPOPROTEIN"/>
    <property type="match status" value="1"/>
</dbReference>
<comment type="caution">
    <text evidence="1">The sequence shown here is derived from an EMBL/GenBank/DDBJ whole genome shotgun (WGS) entry which is preliminary data.</text>
</comment>
<evidence type="ECO:0008006" key="3">
    <source>
        <dbReference type="Google" id="ProtNLM"/>
    </source>
</evidence>
<dbReference type="OrthoDB" id="661524at2"/>
<proteinExistence type="predicted"/>